<dbReference type="InterPro" id="IPR050336">
    <property type="entry name" value="Chromosome_partition/occlusion"/>
</dbReference>
<evidence type="ECO:0000259" key="2">
    <source>
        <dbReference type="Pfam" id="PF17762"/>
    </source>
</evidence>
<evidence type="ECO:0000313" key="4">
    <source>
        <dbReference type="EMBL" id="TCX67345.1"/>
    </source>
</evidence>
<evidence type="ECO:0000256" key="1">
    <source>
        <dbReference type="SAM" id="MobiDB-lite"/>
    </source>
</evidence>
<feature type="region of interest" description="Disordered" evidence="1">
    <location>
        <begin position="210"/>
        <end position="232"/>
    </location>
</feature>
<dbReference type="SUPFAM" id="SSF110849">
    <property type="entry name" value="ParB/Sulfiredoxin"/>
    <property type="match status" value="1"/>
</dbReference>
<reference evidence="4" key="1">
    <citation type="submission" date="2019-01" db="EMBL/GenBank/DDBJ databases">
        <authorList>
            <person name="Lista F."/>
            <person name="Anselmo A."/>
        </authorList>
    </citation>
    <scope>NUCLEOTIDE SEQUENCE</scope>
    <source>
        <strain evidence="4">10S</strain>
    </source>
</reference>
<dbReference type="RefSeq" id="WP_040190437.1">
    <property type="nucleotide sequence ID" value="NZ_CP144893.1"/>
</dbReference>
<accession>A0A483KYQ2</accession>
<dbReference type="Proteomes" id="UP001244490">
    <property type="component" value="Unassembled WGS sequence"/>
</dbReference>
<dbReference type="GO" id="GO:0007059">
    <property type="term" value="P:chromosome segregation"/>
    <property type="evidence" value="ECO:0007669"/>
    <property type="project" value="TreeGrafter"/>
</dbReference>
<organism evidence="4">
    <name type="scientific">Klebsiella pneumoniae</name>
    <dbReference type="NCBI Taxonomy" id="573"/>
    <lineage>
        <taxon>Bacteria</taxon>
        <taxon>Pseudomonadati</taxon>
        <taxon>Pseudomonadota</taxon>
        <taxon>Gammaproteobacteria</taxon>
        <taxon>Enterobacterales</taxon>
        <taxon>Enterobacteriaceae</taxon>
        <taxon>Klebsiella/Raoultella group</taxon>
        <taxon>Klebsiella</taxon>
        <taxon>Klebsiella pneumoniae complex</taxon>
    </lineage>
</organism>
<dbReference type="EMBL" id="SDCM01000036">
    <property type="protein sequence ID" value="TCX67345.1"/>
    <property type="molecule type" value="Genomic_DNA"/>
</dbReference>
<dbReference type="PANTHER" id="PTHR33375">
    <property type="entry name" value="CHROMOSOME-PARTITIONING PROTEIN PARB-RELATED"/>
    <property type="match status" value="1"/>
</dbReference>
<reference evidence="3" key="2">
    <citation type="submission" date="2023-07" db="EMBL/GenBank/DDBJ databases">
        <authorList>
            <person name="Peng Z."/>
        </authorList>
    </citation>
    <scope>NUCLEOTIDE SEQUENCE</scope>
    <source>
        <strain evidence="3">KP219</strain>
    </source>
</reference>
<comment type="caution">
    <text evidence="4">The sequence shown here is derived from an EMBL/GenBank/DDBJ whole genome shotgun (WGS) entry which is preliminary data.</text>
</comment>
<dbReference type="GO" id="GO:0005694">
    <property type="term" value="C:chromosome"/>
    <property type="evidence" value="ECO:0007669"/>
    <property type="project" value="TreeGrafter"/>
</dbReference>
<gene>
    <name evidence="4" type="ORF">ETE64_19365</name>
    <name evidence="3" type="ORF">Q6294_01670</name>
</gene>
<sequence>MAKNSIDAYGASGKSNVLFFEPENLHLVTDKSHPLYDERIHLPISEAMVLNIMDQGVLEPIIVWKDPESGLACVVDGRQRVRHTLEANKRLVKQGDSPLLVPAVTKRGSAVRMAQAMVSANEIRQADTPLGRAKKMADALERGHDEDDLALMFGCSVQTVRATLSLLDATQAVREAVEAGTVTVTQARQLGALPPEEQREKVAEIELATAGTKGHEKARRQRQVLGDAKPRLKTRKEITKALESADGEYASALRWVLGEASHD</sequence>
<dbReference type="PANTHER" id="PTHR33375:SF1">
    <property type="entry name" value="CHROMOSOME-PARTITIONING PROTEIN PARB-RELATED"/>
    <property type="match status" value="1"/>
</dbReference>
<dbReference type="AlphaFoldDB" id="A0A483KYQ2"/>
<evidence type="ECO:0000313" key="3">
    <source>
        <dbReference type="EMBL" id="MDP0965761.1"/>
    </source>
</evidence>
<dbReference type="EMBL" id="JAUUIA010000001">
    <property type="protein sequence ID" value="MDP0965761.1"/>
    <property type="molecule type" value="Genomic_DNA"/>
</dbReference>
<proteinExistence type="predicted"/>
<name>A0A483KYQ2_KLEPN</name>
<dbReference type="SUPFAM" id="SSF109709">
    <property type="entry name" value="KorB DNA-binding domain-like"/>
    <property type="match status" value="1"/>
</dbReference>
<dbReference type="InterPro" id="IPR036086">
    <property type="entry name" value="ParB/Sulfiredoxin_sf"/>
</dbReference>
<dbReference type="Pfam" id="PF17762">
    <property type="entry name" value="HTH_ParB"/>
    <property type="match status" value="1"/>
</dbReference>
<dbReference type="Gene3D" id="1.10.10.2830">
    <property type="match status" value="1"/>
</dbReference>
<dbReference type="InterPro" id="IPR041468">
    <property type="entry name" value="HTH_ParB/Spo0J"/>
</dbReference>
<feature type="domain" description="ParB/Spo0J HTH" evidence="2">
    <location>
        <begin position="128"/>
        <end position="204"/>
    </location>
</feature>
<protein>
    <recommendedName>
        <fullName evidence="2">ParB/Spo0J HTH domain-containing protein</fullName>
    </recommendedName>
</protein>